<comment type="caution">
    <text evidence="1">The sequence shown here is derived from an EMBL/GenBank/DDBJ whole genome shotgun (WGS) entry which is preliminary data.</text>
</comment>
<evidence type="ECO:0000313" key="2">
    <source>
        <dbReference type="Proteomes" id="UP000283644"/>
    </source>
</evidence>
<proteinExistence type="predicted"/>
<dbReference type="OrthoDB" id="3747467at2"/>
<protein>
    <submittedName>
        <fullName evidence="1">Uncharacterized protein</fullName>
    </submittedName>
</protein>
<organism evidence="1 2">
    <name type="scientific">Nocardioides immobilis</name>
    <dbReference type="NCBI Taxonomy" id="2049295"/>
    <lineage>
        <taxon>Bacteria</taxon>
        <taxon>Bacillati</taxon>
        <taxon>Actinomycetota</taxon>
        <taxon>Actinomycetes</taxon>
        <taxon>Propionibacteriales</taxon>
        <taxon>Nocardioidaceae</taxon>
        <taxon>Nocardioides</taxon>
    </lineage>
</organism>
<sequence>MSDELIDYRAWGVEFFHRAVTVERVLRGVNVLSGRVIDVGPMGVGPGRLVKVTAKGHIGTATGQRVGDEPVTFRITLPVPIEFVIDLGMDKQRFNALIEVPLVITARARDDLAIVMEITPPTKEEVRVDLQAEGLRAQVLKVTAGVEGELKRFVARYVTKELAKPYVQDATTIDVGAAIERAAANVGPKADAPVGGNVAQDLAPALEAEILENADKFVPEESADPEPTA</sequence>
<dbReference type="Proteomes" id="UP000283644">
    <property type="component" value="Unassembled WGS sequence"/>
</dbReference>
<name>A0A417Y2N6_9ACTN</name>
<keyword evidence="2" id="KW-1185">Reference proteome</keyword>
<accession>A0A417Y2N6</accession>
<gene>
    <name evidence="1" type="ORF">D0Z08_11570</name>
</gene>
<dbReference type="AlphaFoldDB" id="A0A417Y2N6"/>
<reference evidence="1 2" key="1">
    <citation type="submission" date="2018-09" db="EMBL/GenBank/DDBJ databases">
        <title>Genome sequencing of Nocardioides immobilis CCTCC AB 2017083 for comparison to Nocardioides silvaticus.</title>
        <authorList>
            <person name="Li C."/>
            <person name="Wang G."/>
        </authorList>
    </citation>
    <scope>NUCLEOTIDE SEQUENCE [LARGE SCALE GENOMIC DNA]</scope>
    <source>
        <strain evidence="1 2">CCTCC AB 2017083</strain>
    </source>
</reference>
<dbReference type="RefSeq" id="WP_118925401.1">
    <property type="nucleotide sequence ID" value="NZ_QXGH01000015.1"/>
</dbReference>
<evidence type="ECO:0000313" key="1">
    <source>
        <dbReference type="EMBL" id="RHW26835.1"/>
    </source>
</evidence>
<dbReference type="EMBL" id="QXGH01000015">
    <property type="protein sequence ID" value="RHW26835.1"/>
    <property type="molecule type" value="Genomic_DNA"/>
</dbReference>